<name>D7A0M7_ANCN5</name>
<dbReference type="RefSeq" id="WP_013168849.1">
    <property type="nucleotide sequence ID" value="NC_014217.1"/>
</dbReference>
<dbReference type="Pfam" id="PF01177">
    <property type="entry name" value="Asp_Glu_race"/>
    <property type="match status" value="1"/>
</dbReference>
<protein>
    <submittedName>
        <fullName evidence="1">Asp/Glu/hydantoin racemase</fullName>
    </submittedName>
</protein>
<dbReference type="HOGENOM" id="CLU_079356_0_0_5"/>
<organism evidence="1 2">
    <name type="scientific">Ancylobacter novellus (strain ATCC 8093 / DSM 506 / JCM 20403 / CCM 1077 / IAM 12100 / NBRC 12443 / NCIMB 10456)</name>
    <name type="common">Starkeya novella</name>
    <dbReference type="NCBI Taxonomy" id="639283"/>
    <lineage>
        <taxon>Bacteria</taxon>
        <taxon>Pseudomonadati</taxon>
        <taxon>Pseudomonadota</taxon>
        <taxon>Alphaproteobacteria</taxon>
        <taxon>Hyphomicrobiales</taxon>
        <taxon>Xanthobacteraceae</taxon>
        <taxon>Ancylobacter</taxon>
    </lineage>
</organism>
<reference evidence="1 2" key="1">
    <citation type="journal article" date="2012" name="Stand. Genomic Sci.">
        <title>Complete genome sequence of the facultatively chemolithoautotrophic and methylotrophic alpha Proteobacterium Starkeya novella type strain (ATCC 8093(T)).</title>
        <authorList>
            <person name="Kappler U."/>
            <person name="Davenport K."/>
            <person name="Beatson S."/>
            <person name="Lucas S."/>
            <person name="Lapidus A."/>
            <person name="Copeland A."/>
            <person name="Berry K.W."/>
            <person name="Glavina Del Rio T."/>
            <person name="Hammon N."/>
            <person name="Dalin E."/>
            <person name="Tice H."/>
            <person name="Pitluck S."/>
            <person name="Richardson P."/>
            <person name="Bruce D."/>
            <person name="Goodwin L.A."/>
            <person name="Han C."/>
            <person name="Tapia R."/>
            <person name="Detter J.C."/>
            <person name="Chang Y.J."/>
            <person name="Jeffries C.D."/>
            <person name="Land M."/>
            <person name="Hauser L."/>
            <person name="Kyrpides N.C."/>
            <person name="Goker M."/>
            <person name="Ivanova N."/>
            <person name="Klenk H.P."/>
            <person name="Woyke T."/>
        </authorList>
    </citation>
    <scope>NUCLEOTIDE SEQUENCE [LARGE SCALE GENOMIC DNA]</scope>
    <source>
        <strain evidence="2">ATCC 8093 / DSM 506 / JCM 20403 / CCM 1077 / IAM 12100 / NBRC 12443 / NCIMB 10456</strain>
    </source>
</reference>
<sequence>MTAASTPRSLALIHTVPGLIPVFEELAARHLPGWRPFNMVDESLLRNTIREGSLSRLTMRRLAGHVWSAVDAGAQAIMVTCSSLGPAVDATGPLCPVPLFRVDDGMAIRALEQGRRIGVLATLSTTLEPTAALIERHAAEAGRPLTLTSHLCAGAFEKLAQGDRADHDALVREGFEAVAGKVDAVVLAQASMARALDGLGATKVPVFTSPELGVLHMRAALADRDHVAL</sequence>
<dbReference type="EMBL" id="CP002026">
    <property type="protein sequence ID" value="ADH91348.1"/>
    <property type="molecule type" value="Genomic_DNA"/>
</dbReference>
<dbReference type="KEGG" id="sno:Snov_4078"/>
<dbReference type="OrthoDB" id="978447at2"/>
<gene>
    <name evidence="1" type="ordered locus">Snov_4078</name>
</gene>
<dbReference type="AlphaFoldDB" id="D7A0M7"/>
<dbReference type="InterPro" id="IPR015942">
    <property type="entry name" value="Asp/Glu/hydantoin_racemase"/>
</dbReference>
<dbReference type="Proteomes" id="UP000006633">
    <property type="component" value="Chromosome"/>
</dbReference>
<evidence type="ECO:0000313" key="1">
    <source>
        <dbReference type="EMBL" id="ADH91348.1"/>
    </source>
</evidence>
<dbReference type="STRING" id="639283.Snov_4078"/>
<keyword evidence="2" id="KW-1185">Reference proteome</keyword>
<dbReference type="eggNOG" id="COG4126">
    <property type="taxonomic scope" value="Bacteria"/>
</dbReference>
<dbReference type="GO" id="GO:0047661">
    <property type="term" value="F:amino-acid racemase activity"/>
    <property type="evidence" value="ECO:0007669"/>
    <property type="project" value="InterPro"/>
</dbReference>
<evidence type="ECO:0000313" key="2">
    <source>
        <dbReference type="Proteomes" id="UP000006633"/>
    </source>
</evidence>
<proteinExistence type="predicted"/>
<accession>D7A0M7</accession>